<name>A0AAU9Z4J4_PHORO</name>
<feature type="region of interest" description="Disordered" evidence="1">
    <location>
        <begin position="26"/>
        <end position="86"/>
    </location>
</feature>
<dbReference type="AlphaFoldDB" id="A0AAU9Z4J4"/>
<protein>
    <submittedName>
        <fullName evidence="2">Msh3 protein</fullName>
    </submittedName>
</protein>
<feature type="compositionally biased region" description="Polar residues" evidence="1">
    <location>
        <begin position="27"/>
        <end position="40"/>
    </location>
</feature>
<dbReference type="EMBL" id="CALSGD010001397">
    <property type="protein sequence ID" value="CAH6787514.1"/>
    <property type="molecule type" value="Genomic_DNA"/>
</dbReference>
<keyword evidence="3" id="KW-1185">Reference proteome</keyword>
<reference evidence="2" key="1">
    <citation type="submission" date="2022-06" db="EMBL/GenBank/DDBJ databases">
        <authorList>
            <person name="Andreotti S."/>
            <person name="Wyler E."/>
        </authorList>
    </citation>
    <scope>NUCLEOTIDE SEQUENCE</scope>
</reference>
<evidence type="ECO:0000256" key="1">
    <source>
        <dbReference type="SAM" id="MobiDB-lite"/>
    </source>
</evidence>
<sequence length="235" mass="26266">MPRTKSASSGLSSAAQAPGRQAVLSRFFQSSGSLRSTASTADPAEKFTKGDSRKRSLGNDGPIKKKAKKVLGKEEENTSGISGNPEPKKCLRSRIVLKSLEKLKEFCCDSALPQNRVQTEPLRERFAVLPKCTDFEDITLQRAKNALSSEDSKSQANQKVCNFCVNGKSPTPVPKYFKVLWDCQGIKWFLQVANRLSLLREHLFLSCFSFQCLECCYLFGRDYLVCTKTLQSTFR</sequence>
<dbReference type="Proteomes" id="UP001152836">
    <property type="component" value="Unassembled WGS sequence"/>
</dbReference>
<gene>
    <name evidence="2" type="primary">Msh3</name>
    <name evidence="2" type="ORF">PHOROB_LOCUS5375</name>
</gene>
<organism evidence="2 3">
    <name type="scientific">Phodopus roborovskii</name>
    <name type="common">Roborovski's desert hamster</name>
    <name type="synonym">Cricetulus roborovskii</name>
    <dbReference type="NCBI Taxonomy" id="109678"/>
    <lineage>
        <taxon>Eukaryota</taxon>
        <taxon>Metazoa</taxon>
        <taxon>Chordata</taxon>
        <taxon>Craniata</taxon>
        <taxon>Vertebrata</taxon>
        <taxon>Euteleostomi</taxon>
        <taxon>Mammalia</taxon>
        <taxon>Eutheria</taxon>
        <taxon>Euarchontoglires</taxon>
        <taxon>Glires</taxon>
        <taxon>Rodentia</taxon>
        <taxon>Myomorpha</taxon>
        <taxon>Muroidea</taxon>
        <taxon>Cricetidae</taxon>
        <taxon>Cricetinae</taxon>
        <taxon>Phodopus</taxon>
    </lineage>
</organism>
<evidence type="ECO:0000313" key="3">
    <source>
        <dbReference type="Proteomes" id="UP001152836"/>
    </source>
</evidence>
<evidence type="ECO:0000313" key="2">
    <source>
        <dbReference type="EMBL" id="CAH6787514.1"/>
    </source>
</evidence>
<proteinExistence type="predicted"/>
<feature type="compositionally biased region" description="Basic and acidic residues" evidence="1">
    <location>
        <begin position="43"/>
        <end position="54"/>
    </location>
</feature>
<comment type="caution">
    <text evidence="2">The sequence shown here is derived from an EMBL/GenBank/DDBJ whole genome shotgun (WGS) entry which is preliminary data.</text>
</comment>
<accession>A0AAU9Z4J4</accession>